<dbReference type="GO" id="GO:0000160">
    <property type="term" value="P:phosphorelay signal transduction system"/>
    <property type="evidence" value="ECO:0007669"/>
    <property type="project" value="InterPro"/>
</dbReference>
<dbReference type="Proteomes" id="UP000241647">
    <property type="component" value="Unassembled WGS sequence"/>
</dbReference>
<gene>
    <name evidence="10" type="ORF">C8259_31290</name>
</gene>
<evidence type="ECO:0000259" key="8">
    <source>
        <dbReference type="PROSITE" id="PS50006"/>
    </source>
</evidence>
<keyword evidence="2" id="KW-0597">Phosphoprotein</keyword>
<dbReference type="Gene3D" id="2.60.200.20">
    <property type="match status" value="1"/>
</dbReference>
<evidence type="ECO:0000256" key="4">
    <source>
        <dbReference type="ARBA" id="ARBA00023125"/>
    </source>
</evidence>
<dbReference type="EMBL" id="PYHS01000026">
    <property type="protein sequence ID" value="PSR58222.1"/>
    <property type="molecule type" value="Genomic_DNA"/>
</dbReference>
<feature type="region of interest" description="Disordered" evidence="7">
    <location>
        <begin position="1"/>
        <end position="29"/>
    </location>
</feature>
<dbReference type="PROSITE" id="PS51755">
    <property type="entry name" value="OMPR_PHOB"/>
    <property type="match status" value="1"/>
</dbReference>
<dbReference type="InterPro" id="IPR000253">
    <property type="entry name" value="FHA_dom"/>
</dbReference>
<accession>A0A2T2YRT1</accession>
<organism evidence="10 11">
    <name type="scientific">Nocardia nova</name>
    <dbReference type="NCBI Taxonomy" id="37330"/>
    <lineage>
        <taxon>Bacteria</taxon>
        <taxon>Bacillati</taxon>
        <taxon>Actinomycetota</taxon>
        <taxon>Actinomycetes</taxon>
        <taxon>Mycobacteriales</taxon>
        <taxon>Nocardiaceae</taxon>
        <taxon>Nocardia</taxon>
    </lineage>
</organism>
<dbReference type="Pfam" id="PF00486">
    <property type="entry name" value="Trans_reg_C"/>
    <property type="match status" value="1"/>
</dbReference>
<sequence length="400" mass="42825">MDTVPRIRTTRGAGPVSNPTGPQSIPPTGLDVRVLGPVQLSVGGTAVPVGGPKPRALLAALAVNRRRAVSSQALADIVWNEEPPDSYQASLQVFVSNIRKALRNSGVDPATVLRTESSGYRLDITDDECDLGRFEATRKAAIEAGAAGDHESASRLYGAALEQWSGRALDDLSGTRFADTFATAMDEERLLVASARIDAEIACGRASSVVGELVAMTNEHPMREPLWVQLITALYLSGRQADALEACRRVRAVLADELGIDPGPALVELEKRVLRQEPLNTMAIAQVERMAKAMTETVTETPRSARAGRLRLADGRVIPIAKGGLKIGRMTDNDLILDDPKVSRYHAHVLPSRAGMLIKDLASANGIYVDDEVVDSGTMLFGGELIRIGSTVLSFEADTE</sequence>
<evidence type="ECO:0000256" key="5">
    <source>
        <dbReference type="ARBA" id="ARBA00023163"/>
    </source>
</evidence>
<dbReference type="InterPro" id="IPR005158">
    <property type="entry name" value="BTAD"/>
</dbReference>
<dbReference type="Gene3D" id="1.25.40.10">
    <property type="entry name" value="Tetratricopeptide repeat domain"/>
    <property type="match status" value="1"/>
</dbReference>
<dbReference type="InterPro" id="IPR011990">
    <property type="entry name" value="TPR-like_helical_dom_sf"/>
</dbReference>
<evidence type="ECO:0000256" key="1">
    <source>
        <dbReference type="ARBA" id="ARBA00005820"/>
    </source>
</evidence>
<dbReference type="InterPro" id="IPR036388">
    <property type="entry name" value="WH-like_DNA-bd_sf"/>
</dbReference>
<keyword evidence="4 6" id="KW-0238">DNA-binding</keyword>
<proteinExistence type="inferred from homology"/>
<name>A0A2T2YRT1_9NOCA</name>
<dbReference type="SMART" id="SM00240">
    <property type="entry name" value="FHA"/>
    <property type="match status" value="1"/>
</dbReference>
<dbReference type="FunFam" id="1.25.40.10:FF:000222">
    <property type="entry name" value="SARP family transcriptional regulator"/>
    <property type="match status" value="1"/>
</dbReference>
<evidence type="ECO:0000313" key="11">
    <source>
        <dbReference type="Proteomes" id="UP000241647"/>
    </source>
</evidence>
<dbReference type="Gene3D" id="1.10.10.10">
    <property type="entry name" value="Winged helix-like DNA-binding domain superfamily/Winged helix DNA-binding domain"/>
    <property type="match status" value="1"/>
</dbReference>
<dbReference type="CDD" id="cd00060">
    <property type="entry name" value="FHA"/>
    <property type="match status" value="1"/>
</dbReference>
<dbReference type="Pfam" id="PF00498">
    <property type="entry name" value="FHA"/>
    <property type="match status" value="1"/>
</dbReference>
<evidence type="ECO:0000256" key="7">
    <source>
        <dbReference type="SAM" id="MobiDB-lite"/>
    </source>
</evidence>
<evidence type="ECO:0000256" key="6">
    <source>
        <dbReference type="PROSITE-ProRule" id="PRU01091"/>
    </source>
</evidence>
<feature type="domain" description="FHA" evidence="8">
    <location>
        <begin position="325"/>
        <end position="374"/>
    </location>
</feature>
<keyword evidence="3" id="KW-0805">Transcription regulation</keyword>
<feature type="domain" description="OmpR/PhoB-type" evidence="9">
    <location>
        <begin position="22"/>
        <end position="124"/>
    </location>
</feature>
<dbReference type="PROSITE" id="PS50006">
    <property type="entry name" value="FHA_DOMAIN"/>
    <property type="match status" value="1"/>
</dbReference>
<dbReference type="InterPro" id="IPR051677">
    <property type="entry name" value="AfsR-DnrI-RedD_regulator"/>
</dbReference>
<evidence type="ECO:0000256" key="2">
    <source>
        <dbReference type="ARBA" id="ARBA00022553"/>
    </source>
</evidence>
<evidence type="ECO:0000256" key="3">
    <source>
        <dbReference type="ARBA" id="ARBA00023015"/>
    </source>
</evidence>
<keyword evidence="5" id="KW-0804">Transcription</keyword>
<dbReference type="GO" id="GO:0003677">
    <property type="term" value="F:DNA binding"/>
    <property type="evidence" value="ECO:0007669"/>
    <property type="project" value="UniProtKB-UniRule"/>
</dbReference>
<dbReference type="PANTHER" id="PTHR35807">
    <property type="entry name" value="TRANSCRIPTIONAL REGULATOR REDD-RELATED"/>
    <property type="match status" value="1"/>
</dbReference>
<dbReference type="SUPFAM" id="SSF46894">
    <property type="entry name" value="C-terminal effector domain of the bipartite response regulators"/>
    <property type="match status" value="1"/>
</dbReference>
<feature type="DNA-binding region" description="OmpR/PhoB-type" evidence="6">
    <location>
        <begin position="22"/>
        <end position="124"/>
    </location>
</feature>
<comment type="caution">
    <text evidence="10">The sequence shown here is derived from an EMBL/GenBank/DDBJ whole genome shotgun (WGS) entry which is preliminary data.</text>
</comment>
<comment type="similarity">
    <text evidence="1">Belongs to the AfsR/DnrI/RedD regulatory family.</text>
</comment>
<evidence type="ECO:0000313" key="10">
    <source>
        <dbReference type="EMBL" id="PSR58222.1"/>
    </source>
</evidence>
<dbReference type="SUPFAM" id="SSF49879">
    <property type="entry name" value="SMAD/FHA domain"/>
    <property type="match status" value="1"/>
</dbReference>
<dbReference type="InterPro" id="IPR008984">
    <property type="entry name" value="SMAD_FHA_dom_sf"/>
</dbReference>
<dbReference type="InterPro" id="IPR001867">
    <property type="entry name" value="OmpR/PhoB-type_DNA-bd"/>
</dbReference>
<dbReference type="CDD" id="cd15831">
    <property type="entry name" value="BTAD"/>
    <property type="match status" value="1"/>
</dbReference>
<dbReference type="AlphaFoldDB" id="A0A2T2YRT1"/>
<dbReference type="Pfam" id="PF03704">
    <property type="entry name" value="BTAD"/>
    <property type="match status" value="1"/>
</dbReference>
<dbReference type="PANTHER" id="PTHR35807:SF1">
    <property type="entry name" value="TRANSCRIPTIONAL REGULATOR REDD"/>
    <property type="match status" value="1"/>
</dbReference>
<dbReference type="GO" id="GO:0006355">
    <property type="term" value="P:regulation of DNA-templated transcription"/>
    <property type="evidence" value="ECO:0007669"/>
    <property type="project" value="InterPro"/>
</dbReference>
<dbReference type="SUPFAM" id="SSF48452">
    <property type="entry name" value="TPR-like"/>
    <property type="match status" value="1"/>
</dbReference>
<protein>
    <submittedName>
        <fullName evidence="10">Transcriptional regulator</fullName>
    </submittedName>
</protein>
<evidence type="ECO:0000259" key="9">
    <source>
        <dbReference type="PROSITE" id="PS51755"/>
    </source>
</evidence>
<reference evidence="10 11" key="1">
    <citation type="submission" date="2018-02" db="EMBL/GenBank/DDBJ databases">
        <title>8 Nocardia nova and 1 Nocardia cyriacigeorgica strain used for evolution to TMP-SMX.</title>
        <authorList>
            <person name="Mehta H."/>
            <person name="Weng J."/>
            <person name="Shamoo Y."/>
        </authorList>
    </citation>
    <scope>NUCLEOTIDE SEQUENCE [LARGE SCALE GENOMIC DNA]</scope>
    <source>
        <strain evidence="10 11">ATCC 33727</strain>
    </source>
</reference>
<dbReference type="SMART" id="SM01043">
    <property type="entry name" value="BTAD"/>
    <property type="match status" value="1"/>
</dbReference>
<dbReference type="InterPro" id="IPR016032">
    <property type="entry name" value="Sig_transdc_resp-reg_C-effctor"/>
</dbReference>
<dbReference type="SMART" id="SM00862">
    <property type="entry name" value="Trans_reg_C"/>
    <property type="match status" value="1"/>
</dbReference>